<evidence type="ECO:0000313" key="2">
    <source>
        <dbReference type="Proteomes" id="UP001233999"/>
    </source>
</evidence>
<proteinExistence type="predicted"/>
<protein>
    <submittedName>
        <fullName evidence="1">Uncharacterized protein</fullName>
    </submittedName>
</protein>
<feature type="non-terminal residue" evidence="1">
    <location>
        <position position="1"/>
    </location>
</feature>
<dbReference type="EMBL" id="JASPKZ010006064">
    <property type="protein sequence ID" value="KAJ9587765.1"/>
    <property type="molecule type" value="Genomic_DNA"/>
</dbReference>
<name>A0AAD7ZVN8_DIPPU</name>
<sequence>PPPLLTSVPPRSIASPVLASRTGWESTHSASRPCVLLASTPGQFDSNLLRPCPLCFSPSLSPLATRSPSISPLVTPGVPTAHHLYNPV</sequence>
<organism evidence="1 2">
    <name type="scientific">Diploptera punctata</name>
    <name type="common">Pacific beetle cockroach</name>
    <dbReference type="NCBI Taxonomy" id="6984"/>
    <lineage>
        <taxon>Eukaryota</taxon>
        <taxon>Metazoa</taxon>
        <taxon>Ecdysozoa</taxon>
        <taxon>Arthropoda</taxon>
        <taxon>Hexapoda</taxon>
        <taxon>Insecta</taxon>
        <taxon>Pterygota</taxon>
        <taxon>Neoptera</taxon>
        <taxon>Polyneoptera</taxon>
        <taxon>Dictyoptera</taxon>
        <taxon>Blattodea</taxon>
        <taxon>Blaberoidea</taxon>
        <taxon>Blaberidae</taxon>
        <taxon>Diplopterinae</taxon>
        <taxon>Diploptera</taxon>
    </lineage>
</organism>
<accession>A0AAD7ZVN8</accession>
<keyword evidence="2" id="KW-1185">Reference proteome</keyword>
<reference evidence="1" key="2">
    <citation type="submission" date="2023-05" db="EMBL/GenBank/DDBJ databases">
        <authorList>
            <person name="Fouks B."/>
        </authorList>
    </citation>
    <scope>NUCLEOTIDE SEQUENCE</scope>
    <source>
        <strain evidence="1">Stay&amp;Tobe</strain>
        <tissue evidence="1">Testes</tissue>
    </source>
</reference>
<evidence type="ECO:0000313" key="1">
    <source>
        <dbReference type="EMBL" id="KAJ9587765.1"/>
    </source>
</evidence>
<dbReference type="AlphaFoldDB" id="A0AAD7ZVN8"/>
<comment type="caution">
    <text evidence="1">The sequence shown here is derived from an EMBL/GenBank/DDBJ whole genome shotgun (WGS) entry which is preliminary data.</text>
</comment>
<gene>
    <name evidence="1" type="ORF">L9F63_018791</name>
</gene>
<dbReference type="Proteomes" id="UP001233999">
    <property type="component" value="Unassembled WGS sequence"/>
</dbReference>
<feature type="non-terminal residue" evidence="1">
    <location>
        <position position="88"/>
    </location>
</feature>
<reference evidence="1" key="1">
    <citation type="journal article" date="2023" name="IScience">
        <title>Live-bearing cockroach genome reveals convergent evolutionary mechanisms linked to viviparity in insects and beyond.</title>
        <authorList>
            <person name="Fouks B."/>
            <person name="Harrison M.C."/>
            <person name="Mikhailova A.A."/>
            <person name="Marchal E."/>
            <person name="English S."/>
            <person name="Carruthers M."/>
            <person name="Jennings E.C."/>
            <person name="Chiamaka E.L."/>
            <person name="Frigard R.A."/>
            <person name="Pippel M."/>
            <person name="Attardo G.M."/>
            <person name="Benoit J.B."/>
            <person name="Bornberg-Bauer E."/>
            <person name="Tobe S.S."/>
        </authorList>
    </citation>
    <scope>NUCLEOTIDE SEQUENCE</scope>
    <source>
        <strain evidence="1">Stay&amp;Tobe</strain>
    </source>
</reference>